<dbReference type="RefSeq" id="XP_003672618.1">
    <property type="nucleotide sequence ID" value="XM_003672570.1"/>
</dbReference>
<dbReference type="Pfam" id="PF26245">
    <property type="entry name" value="TPR_TTI1_2nd_yeast"/>
    <property type="match status" value="1"/>
</dbReference>
<keyword evidence="6" id="KW-1185">Reference proteome</keyword>
<dbReference type="GO" id="GO:0005737">
    <property type="term" value="C:cytoplasm"/>
    <property type="evidence" value="ECO:0007669"/>
    <property type="project" value="TreeGrafter"/>
</dbReference>
<dbReference type="InterPro" id="IPR049362">
    <property type="entry name" value="TTI1_rpt"/>
</dbReference>
<feature type="compositionally biased region" description="Acidic residues" evidence="1">
    <location>
        <begin position="868"/>
        <end position="888"/>
    </location>
</feature>
<dbReference type="HOGENOM" id="CLU_005544_0_0_1"/>
<dbReference type="InterPro" id="IPR016441">
    <property type="entry name" value="Tti1"/>
</dbReference>
<dbReference type="EMBL" id="HE580277">
    <property type="protein sequence ID" value="CCD27375.1"/>
    <property type="molecule type" value="Genomic_DNA"/>
</dbReference>
<name>G0WHW4_NAUDC</name>
<dbReference type="InterPro" id="IPR057567">
    <property type="entry name" value="TPR_TTI1_C"/>
</dbReference>
<dbReference type="AlphaFoldDB" id="G0WHW4"/>
<dbReference type="GO" id="GO:0110078">
    <property type="term" value="C:TTT Hsp90 cochaperone complex"/>
    <property type="evidence" value="ECO:0007669"/>
    <property type="project" value="EnsemblFungi"/>
</dbReference>
<organism evidence="5 6">
    <name type="scientific">Naumovozyma dairenensis (strain ATCC 10597 / BCRC 20456 / CBS 421 / NBRC 0211 / NRRL Y-12639)</name>
    <name type="common">Saccharomyces dairenensis</name>
    <dbReference type="NCBI Taxonomy" id="1071378"/>
    <lineage>
        <taxon>Eukaryota</taxon>
        <taxon>Fungi</taxon>
        <taxon>Dikarya</taxon>
        <taxon>Ascomycota</taxon>
        <taxon>Saccharomycotina</taxon>
        <taxon>Saccharomycetes</taxon>
        <taxon>Saccharomycetales</taxon>
        <taxon>Saccharomycetaceae</taxon>
        <taxon>Naumovozyma</taxon>
    </lineage>
</organism>
<feature type="domain" description="TEL2-interacting protein 1 second TPR" evidence="4">
    <location>
        <begin position="381"/>
        <end position="656"/>
    </location>
</feature>
<dbReference type="OMA" id="PHPKKPW"/>
<proteinExistence type="predicted"/>
<dbReference type="Proteomes" id="UP000000689">
    <property type="component" value="Chromosome 11"/>
</dbReference>
<dbReference type="Pfam" id="PF24173">
    <property type="entry name" value="TPR_TTI1_N"/>
    <property type="match status" value="1"/>
</dbReference>
<evidence type="ECO:0008006" key="7">
    <source>
        <dbReference type="Google" id="ProtNLM"/>
    </source>
</evidence>
<dbReference type="InterPro" id="IPR016024">
    <property type="entry name" value="ARM-type_fold"/>
</dbReference>
<evidence type="ECO:0000259" key="4">
    <source>
        <dbReference type="Pfam" id="PF26245"/>
    </source>
</evidence>
<reference evidence="5 6" key="1">
    <citation type="journal article" date="2011" name="Proc. Natl. Acad. Sci. U.S.A.">
        <title>Evolutionary erosion of yeast sex chromosomes by mating-type switching accidents.</title>
        <authorList>
            <person name="Gordon J.L."/>
            <person name="Armisen D."/>
            <person name="Proux-Wera E."/>
            <person name="Oheigeartaigh S.S."/>
            <person name="Byrne K.P."/>
            <person name="Wolfe K.H."/>
        </authorList>
    </citation>
    <scope>NUCLEOTIDE SEQUENCE [LARGE SCALE GENOMIC DNA]</scope>
    <source>
        <strain evidence="6">ATCC 10597 / BCRC 20456 / CBS 421 / NBRC 0211 / NRRL Y-12639</strain>
    </source>
</reference>
<dbReference type="OrthoDB" id="6781668at2759"/>
<dbReference type="PANTHER" id="PTHR18460:SF3">
    <property type="entry name" value="TELO2-INTERACTING PROTEIN 1 HOMOLOG"/>
    <property type="match status" value="1"/>
</dbReference>
<gene>
    <name evidence="5" type="primary">NDAI0K01840</name>
    <name evidence="5" type="ordered locus">NDAI_0K01840</name>
</gene>
<dbReference type="eggNOG" id="KOG4524">
    <property type="taxonomic scope" value="Eukaryota"/>
</dbReference>
<feature type="domain" description="TTI1 N-terminal TPR" evidence="2">
    <location>
        <begin position="16"/>
        <end position="376"/>
    </location>
</feature>
<dbReference type="STRING" id="1071378.G0WHW4"/>
<sequence>MVAMNTHVTNDSRSAFLQVKPICVALSQIAFLPKESFDPESKTLLETLKSLETVLSSFPDASLSLNFADYVFIPLSSLLKQNELGQSQTEYVLLIFCQLSRLCWLLRGTLSEKLAKQCFPLLTFLISPDKENLKLKEASSHFKISAVKTLYQFFKSLKNQSYSTTYFQIDKKDAQLPTLAHTISIFLDLLLDNPQSPNLLDSILNSLNILYFDIIKDGELLSFVLPGNVSTLSKVLNLPGKTVNYKIVCLTLKTLGSLLQLVYNDSVLGVQIISKIQDLSDITKTITDFDDNDIHSQLESIEMNSPGNHRNSNWLKATSQQVNLALKGFIPRLISRNNRQIDESLVSFVSSLMLDCSSSLKPCESIFIETLVSLQQNPLYQLATHSKELSKYVEDKLQNLNRFIQFDQSNEIKSLNFATNILVNNANEKISNISMITNDIIKQINDSLIATSNSDSRLLSNVNGKSKQKKVIEQSSNVIVNDLQSFQNSKDNTLGKHQLLPKISKEMEHEITNLLNRIGSNMESQDLQFLLNHLLSNQTKNSTSLSEKMITLWTATQLLNSHGSDHFSSLSITNEDNPEFLTFNDRDEQQLGPQYNEACFTILEYCNDLSEEISINLESSTHSMTQEEERALCIVLYSISNVSTLMGTDFAMELIDHLYIVIDNLANSSYLVRSFAQSCSINIANLLYDGSVKELILQNVDYLVESIAVRLNSGMMNHVGTILMVICKIAGFKTIRSFQDVIETIFKLLEYFHGYSDLCLEFFQLFEIIILEMKKEYLATNTDDRRLDHQVGNVNSFKPWGMKNIDQLIQVLETFEEGDQLTNPSPDDYPLDEDEPKNFQDYFDSKLREVDSDDESIMDEVQNVEGEGVLENDDGEEEEEDEKDDDEDKWVSPIPNDAYKILLQIFSYSDRLLTHPSKPLRIQILRTCQILIPMISTQHSLFLPQVAQFWNTVVKCSLDDDFNIIKYSMECIELLMHFADDFITKRFFEFWSRLKNESVLLKKINKIGNIEGMKSQALQKFPIIIRDALLAMSKMLLEGIKITEFSLPETIMVEMIEVCLNVLPVDEVASRSLVIGDIVWSMK</sequence>
<protein>
    <recommendedName>
        <fullName evidence="7">TEL2-interacting protein 1</fullName>
    </recommendedName>
</protein>
<dbReference type="SUPFAM" id="SSF48371">
    <property type="entry name" value="ARM repeat"/>
    <property type="match status" value="1"/>
</dbReference>
<dbReference type="InterPro" id="IPR059075">
    <property type="entry name" value="TPR_TTI1_2nd_yeast"/>
</dbReference>
<dbReference type="Pfam" id="PF24181">
    <property type="entry name" value="TPR_TTI1_C"/>
    <property type="match status" value="1"/>
</dbReference>
<feature type="domain" description="TTI1 C-terminal TPR" evidence="3">
    <location>
        <begin position="812"/>
        <end position="989"/>
    </location>
</feature>
<dbReference type="PIRSF" id="PIRSF005250">
    <property type="entry name" value="UCP005250"/>
    <property type="match status" value="1"/>
</dbReference>
<dbReference type="PANTHER" id="PTHR18460">
    <property type="entry name" value="TEL2 INTERACTING PROTEIN 1 TTI1 FAMILY MEMBER"/>
    <property type="match status" value="1"/>
</dbReference>
<dbReference type="InterPro" id="IPR057566">
    <property type="entry name" value="TPR_TTI1_N"/>
</dbReference>
<evidence type="ECO:0000313" key="6">
    <source>
        <dbReference type="Proteomes" id="UP000000689"/>
    </source>
</evidence>
<evidence type="ECO:0000313" key="5">
    <source>
        <dbReference type="EMBL" id="CCD27375.1"/>
    </source>
</evidence>
<dbReference type="InterPro" id="IPR052587">
    <property type="entry name" value="TELO2-interacting_protein_1"/>
</dbReference>
<feature type="region of interest" description="Disordered" evidence="1">
    <location>
        <begin position="851"/>
        <end position="890"/>
    </location>
</feature>
<evidence type="ECO:0000259" key="3">
    <source>
        <dbReference type="Pfam" id="PF24181"/>
    </source>
</evidence>
<evidence type="ECO:0000259" key="2">
    <source>
        <dbReference type="Pfam" id="PF24173"/>
    </source>
</evidence>
<evidence type="ECO:0000256" key="1">
    <source>
        <dbReference type="SAM" id="MobiDB-lite"/>
    </source>
</evidence>
<dbReference type="Pfam" id="PF21547">
    <property type="entry name" value="TTI1"/>
    <property type="match status" value="1"/>
</dbReference>
<dbReference type="KEGG" id="ndi:NDAI_0K01840"/>
<accession>G0WHW4</accession>
<dbReference type="GeneID" id="11497741"/>